<protein>
    <recommendedName>
        <fullName evidence="13">Cytochrome oxidase subunit I-like protein</fullName>
    </recommendedName>
</protein>
<dbReference type="InterPro" id="IPR014522">
    <property type="entry name" value="ArtA"/>
</dbReference>
<dbReference type="EMBL" id="AOMB01000023">
    <property type="protein sequence ID" value="EMA38850.1"/>
    <property type="molecule type" value="Genomic_DNA"/>
</dbReference>
<dbReference type="PATRIC" id="fig|1132509.6.peg.1925"/>
<feature type="transmembrane region" description="Helical" evidence="10">
    <location>
        <begin position="70"/>
        <end position="90"/>
    </location>
</feature>
<evidence type="ECO:0000256" key="4">
    <source>
        <dbReference type="ARBA" id="ARBA00022692"/>
    </source>
</evidence>
<evidence type="ECO:0000256" key="6">
    <source>
        <dbReference type="ARBA" id="ARBA00022989"/>
    </source>
</evidence>
<dbReference type="InterPro" id="IPR026392">
    <property type="entry name" value="Exo/Archaeosortase_dom"/>
</dbReference>
<dbReference type="NCBIfam" id="TIGR04125">
    <property type="entry name" value="exosort_PGF_TRM"/>
    <property type="match status" value="1"/>
</dbReference>
<keyword evidence="3" id="KW-0645">Protease</keyword>
<keyword evidence="2" id="KW-1003">Cell membrane</keyword>
<dbReference type="RefSeq" id="WP_007692884.1">
    <property type="nucleotide sequence ID" value="NZ_AJRK01000052.1"/>
</dbReference>
<keyword evidence="12" id="KW-1185">Reference proteome</keyword>
<feature type="transmembrane region" description="Helical" evidence="10">
    <location>
        <begin position="172"/>
        <end position="195"/>
    </location>
</feature>
<accession>M0M389</accession>
<comment type="caution">
    <text evidence="11">The sequence shown here is derived from an EMBL/GenBank/DDBJ whole genome shotgun (WGS) entry which is preliminary data.</text>
</comment>
<feature type="transmembrane region" description="Helical" evidence="10">
    <location>
        <begin position="47"/>
        <end position="64"/>
    </location>
</feature>
<feature type="transmembrane region" description="Helical" evidence="10">
    <location>
        <begin position="18"/>
        <end position="35"/>
    </location>
</feature>
<proteinExistence type="predicted"/>
<feature type="active site" description="Acyl-thioester intermediate" evidence="8">
    <location>
        <position position="180"/>
    </location>
</feature>
<feature type="transmembrane region" description="Helical" evidence="10">
    <location>
        <begin position="261"/>
        <end position="279"/>
    </location>
</feature>
<feature type="site" description="Transition state stabilizer" evidence="9">
    <location>
        <position position="260"/>
    </location>
</feature>
<keyword evidence="5" id="KW-0378">Hydrolase</keyword>
<evidence type="ECO:0000256" key="8">
    <source>
        <dbReference type="PIRSR" id="PIRSR025737-1"/>
    </source>
</evidence>
<name>M0M389_9EURY</name>
<evidence type="ECO:0008006" key="13">
    <source>
        <dbReference type="Google" id="ProtNLM"/>
    </source>
</evidence>
<evidence type="ECO:0000256" key="5">
    <source>
        <dbReference type="ARBA" id="ARBA00022801"/>
    </source>
</evidence>
<reference evidence="11 12" key="1">
    <citation type="journal article" date="2014" name="PLoS Genet.">
        <title>Phylogenetically driven sequencing of extremely halophilic archaea reveals strategies for static and dynamic osmo-response.</title>
        <authorList>
            <person name="Becker E.A."/>
            <person name="Seitzer P.M."/>
            <person name="Tritt A."/>
            <person name="Larsen D."/>
            <person name="Krusor M."/>
            <person name="Yao A.I."/>
            <person name="Wu D."/>
            <person name="Madern D."/>
            <person name="Eisen J.A."/>
            <person name="Darling A.E."/>
            <person name="Facciotti M.T."/>
        </authorList>
    </citation>
    <scope>NUCLEOTIDE SEQUENCE [LARGE SCALE GENOMIC DNA]</scope>
    <source>
        <strain evidence="11 12">100A6</strain>
    </source>
</reference>
<dbReference type="OrthoDB" id="200496at2157"/>
<dbReference type="GO" id="GO:0008233">
    <property type="term" value="F:peptidase activity"/>
    <property type="evidence" value="ECO:0007669"/>
    <property type="project" value="UniProtKB-KW"/>
</dbReference>
<organism evidence="11 12">
    <name type="scientific">Halococcus hamelinensis 100A6</name>
    <dbReference type="NCBI Taxonomy" id="1132509"/>
    <lineage>
        <taxon>Archaea</taxon>
        <taxon>Methanobacteriati</taxon>
        <taxon>Methanobacteriota</taxon>
        <taxon>Stenosarchaea group</taxon>
        <taxon>Halobacteria</taxon>
        <taxon>Halobacteriales</taxon>
        <taxon>Halococcaceae</taxon>
        <taxon>Halococcus</taxon>
    </lineage>
</organism>
<dbReference type="AlphaFoldDB" id="M0M389"/>
<keyword evidence="6 10" id="KW-1133">Transmembrane helix</keyword>
<evidence type="ECO:0000256" key="3">
    <source>
        <dbReference type="ARBA" id="ARBA00022670"/>
    </source>
</evidence>
<dbReference type="InterPro" id="IPR019127">
    <property type="entry name" value="Exosortase"/>
</dbReference>
<evidence type="ECO:0000256" key="9">
    <source>
        <dbReference type="PIRSR" id="PIRSR025737-2"/>
    </source>
</evidence>
<evidence type="ECO:0000313" key="12">
    <source>
        <dbReference type="Proteomes" id="UP000011566"/>
    </source>
</evidence>
<evidence type="ECO:0000256" key="1">
    <source>
        <dbReference type="ARBA" id="ARBA00004651"/>
    </source>
</evidence>
<dbReference type="NCBIfam" id="TIGR04178">
    <property type="entry name" value="exo_archaeo"/>
    <property type="match status" value="1"/>
</dbReference>
<dbReference type="Pfam" id="PF09721">
    <property type="entry name" value="Exosortase_EpsH"/>
    <property type="match status" value="1"/>
</dbReference>
<sequence>MIDAVLSALAWVGRFSDALAWLSVLTFVAGALLAWRDSRFARPVTVAGWVVFAAFWFSVFHHFAFVQKSIIEGVGTLVAVPASLYAGLLLARGRDSLFVLSRAVAAMGVVFFPFESIPVLTEFLIETVTAQTAFLMGLLGADPTVVPGTMVPSGGHPDYHSTFWFVTDGHTITYTILIACTGIGSMAIFAGLIAAADAPLSRKLRALAVSIPVIYGLNLVRNVFIGLGFGLQKFDVFPNLVMTVFGTDDPYKVSYFVADRVLAQSLSVLALVAITWIVVRELPEVMVVIEDVLFMATGTEYDLRGQFG</sequence>
<evidence type="ECO:0000313" key="11">
    <source>
        <dbReference type="EMBL" id="EMA38850.1"/>
    </source>
</evidence>
<dbReference type="GO" id="GO:0006508">
    <property type="term" value="P:proteolysis"/>
    <property type="evidence" value="ECO:0007669"/>
    <property type="project" value="UniProtKB-KW"/>
</dbReference>
<evidence type="ECO:0000256" key="10">
    <source>
        <dbReference type="SAM" id="Phobius"/>
    </source>
</evidence>
<feature type="transmembrane region" description="Helical" evidence="10">
    <location>
        <begin position="207"/>
        <end position="231"/>
    </location>
</feature>
<keyword evidence="7 10" id="KW-0472">Membrane</keyword>
<evidence type="ECO:0000256" key="7">
    <source>
        <dbReference type="ARBA" id="ARBA00023136"/>
    </source>
</evidence>
<keyword evidence="4 10" id="KW-0812">Transmembrane</keyword>
<comment type="subcellular location">
    <subcellularLocation>
        <location evidence="1">Cell membrane</location>
        <topology evidence="1">Multi-pass membrane protein</topology>
    </subcellularLocation>
</comment>
<dbReference type="GO" id="GO:0005886">
    <property type="term" value="C:plasma membrane"/>
    <property type="evidence" value="ECO:0007669"/>
    <property type="project" value="UniProtKB-SubCell"/>
</dbReference>
<dbReference type="Proteomes" id="UP000011566">
    <property type="component" value="Unassembled WGS sequence"/>
</dbReference>
<feature type="active site" description="Proton donor" evidence="8">
    <location>
        <position position="221"/>
    </location>
</feature>
<evidence type="ECO:0000256" key="2">
    <source>
        <dbReference type="ARBA" id="ARBA00022475"/>
    </source>
</evidence>
<dbReference type="PIRSF" id="PIRSF025737">
    <property type="entry name" value="Cyco1"/>
    <property type="match status" value="1"/>
</dbReference>
<dbReference type="eggNOG" id="arCOG04471">
    <property type="taxonomic scope" value="Archaea"/>
</dbReference>
<gene>
    <name evidence="11" type="ORF">C447_08508</name>
</gene>
<feature type="transmembrane region" description="Helical" evidence="10">
    <location>
        <begin position="97"/>
        <end position="114"/>
    </location>
</feature>